<dbReference type="EMBL" id="JAXIOK010000020">
    <property type="protein sequence ID" value="KAK4746716.1"/>
    <property type="molecule type" value="Genomic_DNA"/>
</dbReference>
<evidence type="ECO:0000313" key="2">
    <source>
        <dbReference type="Proteomes" id="UP001345219"/>
    </source>
</evidence>
<keyword evidence="2" id="KW-1185">Reference proteome</keyword>
<sequence length="132" mass="14762">MNHMDWIGFQREEHGDLRDSAWKSLNSRFRQAMYRSSTISLCLSYINITSMNFALSFPSCISALSIAKKGTKTTSASSAMLALFAKEPFLILKGSSNHPISNTEGGYLKDLGKYAFQTPWSRSLASWESTYA</sequence>
<proteinExistence type="predicted"/>
<protein>
    <submittedName>
        <fullName evidence="1">Uncharacterized protein</fullName>
    </submittedName>
</protein>
<name>A0AAN7GM02_9MYRT</name>
<accession>A0AAN7GM02</accession>
<dbReference type="AlphaFoldDB" id="A0AAN7GM02"/>
<dbReference type="Proteomes" id="UP001345219">
    <property type="component" value="Chromosome 20"/>
</dbReference>
<reference evidence="1 2" key="1">
    <citation type="journal article" date="2023" name="Hortic Res">
        <title>Pangenome of water caltrop reveals structural variations and asymmetric subgenome divergence after allopolyploidization.</title>
        <authorList>
            <person name="Zhang X."/>
            <person name="Chen Y."/>
            <person name="Wang L."/>
            <person name="Yuan Y."/>
            <person name="Fang M."/>
            <person name="Shi L."/>
            <person name="Lu R."/>
            <person name="Comes H.P."/>
            <person name="Ma Y."/>
            <person name="Chen Y."/>
            <person name="Huang G."/>
            <person name="Zhou Y."/>
            <person name="Zheng Z."/>
            <person name="Qiu Y."/>
        </authorList>
    </citation>
    <scope>NUCLEOTIDE SEQUENCE [LARGE SCALE GENOMIC DNA]</scope>
    <source>
        <tissue evidence="1">Roots</tissue>
    </source>
</reference>
<comment type="caution">
    <text evidence="1">The sequence shown here is derived from an EMBL/GenBank/DDBJ whole genome shotgun (WGS) entry which is preliminary data.</text>
</comment>
<evidence type="ECO:0000313" key="1">
    <source>
        <dbReference type="EMBL" id="KAK4746716.1"/>
    </source>
</evidence>
<gene>
    <name evidence="1" type="ORF">SAY87_025753</name>
</gene>
<organism evidence="1 2">
    <name type="scientific">Trapa incisa</name>
    <dbReference type="NCBI Taxonomy" id="236973"/>
    <lineage>
        <taxon>Eukaryota</taxon>
        <taxon>Viridiplantae</taxon>
        <taxon>Streptophyta</taxon>
        <taxon>Embryophyta</taxon>
        <taxon>Tracheophyta</taxon>
        <taxon>Spermatophyta</taxon>
        <taxon>Magnoliopsida</taxon>
        <taxon>eudicotyledons</taxon>
        <taxon>Gunneridae</taxon>
        <taxon>Pentapetalae</taxon>
        <taxon>rosids</taxon>
        <taxon>malvids</taxon>
        <taxon>Myrtales</taxon>
        <taxon>Lythraceae</taxon>
        <taxon>Trapa</taxon>
    </lineage>
</organism>